<reference evidence="2 3" key="1">
    <citation type="submission" date="2018-10" db="EMBL/GenBank/DDBJ databases">
        <title>Isolation, diversity and antifungal activity of actinobacteria from wheat.</title>
        <authorList>
            <person name="Han C."/>
        </authorList>
    </citation>
    <scope>NUCLEOTIDE SEQUENCE [LARGE SCALE GENOMIC DNA]</scope>
    <source>
        <strain evidence="2 3">NEAU-YY56</strain>
    </source>
</reference>
<organism evidence="2 3">
    <name type="scientific">Cellulomonas triticagri</name>
    <dbReference type="NCBI Taxonomy" id="2483352"/>
    <lineage>
        <taxon>Bacteria</taxon>
        <taxon>Bacillati</taxon>
        <taxon>Actinomycetota</taxon>
        <taxon>Actinomycetes</taxon>
        <taxon>Micrococcales</taxon>
        <taxon>Cellulomonadaceae</taxon>
        <taxon>Cellulomonas</taxon>
    </lineage>
</organism>
<comment type="caution">
    <text evidence="2">The sequence shown here is derived from an EMBL/GenBank/DDBJ whole genome shotgun (WGS) entry which is preliminary data.</text>
</comment>
<keyword evidence="1" id="KW-0732">Signal</keyword>
<evidence type="ECO:0008006" key="4">
    <source>
        <dbReference type="Google" id="ProtNLM"/>
    </source>
</evidence>
<feature type="signal peptide" evidence="1">
    <location>
        <begin position="1"/>
        <end position="24"/>
    </location>
</feature>
<sequence>MQKQGAAGVLAAGVLVLAMSGCSAGSGEPEVTPAPAVASETAVAPAETPTPTVEPAVSVGTREAPLAIGEARKVSEASAWTVALNATNLDAAAAIQAADEHAQAPAAGELFVTGSFTVTVDGAKIAEQGADLANDGASPGQSLTVTYVAADGTSYDGSSGTMCYTPSMLYSQGAVFQDGATVIGDQCVAVPADKVAGGLWRVSNLANESVWFATS</sequence>
<keyword evidence="3" id="KW-1185">Reference proteome</keyword>
<gene>
    <name evidence="2" type="ORF">EBM89_08385</name>
</gene>
<evidence type="ECO:0000313" key="3">
    <source>
        <dbReference type="Proteomes" id="UP000269289"/>
    </source>
</evidence>
<dbReference type="AlphaFoldDB" id="A0A3M2JES7"/>
<protein>
    <recommendedName>
        <fullName evidence="4">DUF4352 domain-containing protein</fullName>
    </recommendedName>
</protein>
<evidence type="ECO:0000313" key="2">
    <source>
        <dbReference type="EMBL" id="RMI12517.1"/>
    </source>
</evidence>
<dbReference type="OrthoDB" id="4424518at2"/>
<dbReference type="PROSITE" id="PS51257">
    <property type="entry name" value="PROKAR_LIPOPROTEIN"/>
    <property type="match status" value="1"/>
</dbReference>
<dbReference type="RefSeq" id="WP_122148988.1">
    <property type="nucleotide sequence ID" value="NZ_RFFI01000036.1"/>
</dbReference>
<evidence type="ECO:0000256" key="1">
    <source>
        <dbReference type="SAM" id="SignalP"/>
    </source>
</evidence>
<dbReference type="Proteomes" id="UP000269289">
    <property type="component" value="Unassembled WGS sequence"/>
</dbReference>
<feature type="chain" id="PRO_5018020480" description="DUF4352 domain-containing protein" evidence="1">
    <location>
        <begin position="25"/>
        <end position="215"/>
    </location>
</feature>
<proteinExistence type="predicted"/>
<name>A0A3M2JES7_9CELL</name>
<accession>A0A3M2JES7</accession>
<dbReference type="EMBL" id="RFFI01000036">
    <property type="protein sequence ID" value="RMI12517.1"/>
    <property type="molecule type" value="Genomic_DNA"/>
</dbReference>